<dbReference type="EMBL" id="FODT01000012">
    <property type="protein sequence ID" value="SEP27562.1"/>
    <property type="molecule type" value="Genomic_DNA"/>
</dbReference>
<name>A0A1H8WIV1_9BRAD</name>
<proteinExistence type="predicted"/>
<gene>
    <name evidence="1" type="ORF">SAMN05444123_112134</name>
</gene>
<evidence type="ECO:0000313" key="1">
    <source>
        <dbReference type="EMBL" id="SEP27562.1"/>
    </source>
</evidence>
<sequence>MPDSDNVLRPVFGKRAFAIDADFDGAEAECVTAATERVFSDPPREIEPLSAIDPTTWTGRTSPREYVVARVRNLLPVDEQGCVYRYVVVQHIVGGLPTQDPCVMNGWFARYSDAAACAKLLIEKLPKGWVTYIMKLHSVVEA</sequence>
<accession>A0A1H8WIV1</accession>
<keyword evidence="2" id="KW-1185">Reference proteome</keyword>
<dbReference type="AlphaFoldDB" id="A0A1H8WIV1"/>
<dbReference type="RefSeq" id="WP_092685960.1">
    <property type="nucleotide sequence ID" value="NZ_FODT01000012.1"/>
</dbReference>
<dbReference type="Proteomes" id="UP000199615">
    <property type="component" value="Unassembled WGS sequence"/>
</dbReference>
<protein>
    <submittedName>
        <fullName evidence="1">Uncharacterized protein</fullName>
    </submittedName>
</protein>
<evidence type="ECO:0000313" key="2">
    <source>
        <dbReference type="Proteomes" id="UP000199615"/>
    </source>
</evidence>
<reference evidence="2" key="1">
    <citation type="submission" date="2016-10" db="EMBL/GenBank/DDBJ databases">
        <authorList>
            <person name="Varghese N."/>
            <person name="Submissions S."/>
        </authorList>
    </citation>
    <scope>NUCLEOTIDE SEQUENCE [LARGE SCALE GENOMIC DNA]</scope>
    <source>
        <strain evidence="2">DSM 123</strain>
    </source>
</reference>
<organism evidence="1 2">
    <name type="scientific">Rhodopseudomonas pseudopalustris</name>
    <dbReference type="NCBI Taxonomy" id="1513892"/>
    <lineage>
        <taxon>Bacteria</taxon>
        <taxon>Pseudomonadati</taxon>
        <taxon>Pseudomonadota</taxon>
        <taxon>Alphaproteobacteria</taxon>
        <taxon>Hyphomicrobiales</taxon>
        <taxon>Nitrobacteraceae</taxon>
        <taxon>Rhodopseudomonas</taxon>
    </lineage>
</organism>